<dbReference type="InterPro" id="IPR001711">
    <property type="entry name" value="PLipase_C_Pinositol-sp_Y"/>
</dbReference>
<evidence type="ECO:0000259" key="3">
    <source>
        <dbReference type="PROSITE" id="PS50008"/>
    </source>
</evidence>
<evidence type="ECO:0000256" key="1">
    <source>
        <dbReference type="SAM" id="MobiDB-lite"/>
    </source>
</evidence>
<reference evidence="5" key="1">
    <citation type="submission" date="2012-01" db="EMBL/GenBank/DDBJ databases">
        <title>Complete sequence of chromosome of Thermobacillus composti KWC4.</title>
        <authorList>
            <person name="Lucas S."/>
            <person name="Han J."/>
            <person name="Lapidus A."/>
            <person name="Cheng J.-F."/>
            <person name="Goodwin L."/>
            <person name="Pitluck S."/>
            <person name="Peters L."/>
            <person name="Ovchinnikova G."/>
            <person name="Teshima H."/>
            <person name="Detter J.C."/>
            <person name="Han C."/>
            <person name="Tapia R."/>
            <person name="Land M."/>
            <person name="Hauser L."/>
            <person name="Kyrpides N."/>
            <person name="Ivanova N."/>
            <person name="Pagani I."/>
            <person name="Anderson I."/>
            <person name="Woyke T."/>
        </authorList>
    </citation>
    <scope>NUCLEOTIDE SEQUENCE [LARGE SCALE GENOMIC DNA]</scope>
    <source>
        <strain evidence="5">DSM 18247 / JCM 13945 / KWC4</strain>
    </source>
</reference>
<dbReference type="Pfam" id="PF12010">
    <property type="entry name" value="DUF3502"/>
    <property type="match status" value="1"/>
</dbReference>
<organism evidence="4 5">
    <name type="scientific">Thermobacillus composti (strain DSM 18247 / JCM 13945 / KWC4)</name>
    <dbReference type="NCBI Taxonomy" id="717605"/>
    <lineage>
        <taxon>Bacteria</taxon>
        <taxon>Bacillati</taxon>
        <taxon>Bacillota</taxon>
        <taxon>Bacilli</taxon>
        <taxon>Bacillales</taxon>
        <taxon>Paenibacillaceae</taxon>
        <taxon>Thermobacillus</taxon>
    </lineage>
</organism>
<dbReference type="KEGG" id="tco:Theco_2954"/>
<dbReference type="PANTHER" id="PTHR43649:SF17">
    <property type="entry name" value="ABC TRANSPORTER SOLUTE BINDING PROTEIN-SUGAR TRANSPORT"/>
    <property type="match status" value="1"/>
</dbReference>
<dbReference type="OrthoDB" id="7936627at2"/>
<accession>L0EFF9</accession>
<feature type="region of interest" description="Disordered" evidence="1">
    <location>
        <begin position="29"/>
        <end position="55"/>
    </location>
</feature>
<name>L0EFF9_THECK</name>
<dbReference type="RefSeq" id="WP_015255756.1">
    <property type="nucleotide sequence ID" value="NC_019897.1"/>
</dbReference>
<dbReference type="EMBL" id="CP003255">
    <property type="protein sequence ID" value="AGA59018.1"/>
    <property type="molecule type" value="Genomic_DNA"/>
</dbReference>
<gene>
    <name evidence="4" type="ordered locus">Theco_2954</name>
</gene>
<dbReference type="Gene3D" id="3.40.190.10">
    <property type="entry name" value="Periplasmic binding protein-like II"/>
    <property type="match status" value="2"/>
</dbReference>
<dbReference type="GO" id="GO:0006629">
    <property type="term" value="P:lipid metabolic process"/>
    <property type="evidence" value="ECO:0007669"/>
    <property type="project" value="InterPro"/>
</dbReference>
<dbReference type="InterPro" id="IPR006059">
    <property type="entry name" value="SBP"/>
</dbReference>
<keyword evidence="4" id="KW-0762">Sugar transport</keyword>
<dbReference type="InterPro" id="IPR022627">
    <property type="entry name" value="DUF3502"/>
</dbReference>
<protein>
    <submittedName>
        <fullName evidence="4">ABC-type sugar transport system, periplasmic component</fullName>
    </submittedName>
</protein>
<keyword evidence="4" id="KW-0813">Transport</keyword>
<keyword evidence="2" id="KW-0732">Signal</keyword>
<dbReference type="AlphaFoldDB" id="L0EFF9"/>
<feature type="chain" id="PRO_5038474874" evidence="2">
    <location>
        <begin position="30"/>
        <end position="516"/>
    </location>
</feature>
<dbReference type="PROSITE" id="PS50008">
    <property type="entry name" value="PIPLC_Y_DOMAIN"/>
    <property type="match status" value="1"/>
</dbReference>
<dbReference type="Proteomes" id="UP000010795">
    <property type="component" value="Chromosome"/>
</dbReference>
<dbReference type="PROSITE" id="PS51257">
    <property type="entry name" value="PROKAR_LIPOPROTEIN"/>
    <property type="match status" value="1"/>
</dbReference>
<dbReference type="PANTHER" id="PTHR43649">
    <property type="entry name" value="ARABINOSE-BINDING PROTEIN-RELATED"/>
    <property type="match status" value="1"/>
</dbReference>
<feature type="domain" description="PI-PLC Y-box" evidence="3">
    <location>
        <begin position="396"/>
        <end position="455"/>
    </location>
</feature>
<dbReference type="SUPFAM" id="SSF53850">
    <property type="entry name" value="Periplasmic binding protein-like II"/>
    <property type="match status" value="1"/>
</dbReference>
<feature type="signal peptide" evidence="2">
    <location>
        <begin position="1"/>
        <end position="29"/>
    </location>
</feature>
<evidence type="ECO:0000313" key="4">
    <source>
        <dbReference type="EMBL" id="AGA59018.1"/>
    </source>
</evidence>
<dbReference type="eggNOG" id="COG1653">
    <property type="taxonomic scope" value="Bacteria"/>
</dbReference>
<dbReference type="HOGENOM" id="CLU_037301_1_0_9"/>
<proteinExistence type="predicted"/>
<dbReference type="InterPro" id="IPR050490">
    <property type="entry name" value="Bact_solute-bd_prot1"/>
</dbReference>
<dbReference type="GO" id="GO:0004435">
    <property type="term" value="F:phosphatidylinositol-4,5-bisphosphate phospholipase C activity"/>
    <property type="evidence" value="ECO:0007669"/>
    <property type="project" value="InterPro"/>
</dbReference>
<dbReference type="Pfam" id="PF01547">
    <property type="entry name" value="SBP_bac_1"/>
    <property type="match status" value="1"/>
</dbReference>
<dbReference type="GO" id="GO:0035556">
    <property type="term" value="P:intracellular signal transduction"/>
    <property type="evidence" value="ECO:0007669"/>
    <property type="project" value="InterPro"/>
</dbReference>
<dbReference type="STRING" id="717605.Theco_2954"/>
<sequence length="516" mass="56027">MKKSGVLSLLLIVVMIVALLAACSSGQNAGGGSDGSVSAPRETGSGEPSAAADETARDLEPYEITMAMPVFGAIPADMDEVAAEISKIAKAKINATVNILPISIGAWQQQMNLMMSGSEKLDLAFVFGQGYASQVASGKLLQLDELLAKYGQGIVNAVGPDFLEAAAIEGKIYGVPTLKDYAFNSGFIMRKDLAEKYGIDMSSIKTLDDVEKVLQTIKDNEPGMTPLAAGLQTPLHGNVTYDDLGDGYGVLPGFDNGLQVVNYYETDEYADFVKRMRRWFQAGYISKDAATSQVPAAEQVKAGKAAGYLALMKPGFEQQEARITGTEMVSAVLTPAYSTTLKITTALWTIAHHSENPERAMMFLNLMYTDKDIVNLLLWGIEGKHYVKVSDNVIDYPPGVDAKNVGYVTPGNWIIGNAFLGYTFVNEDPDLWVKMRQFNEQAIKSKALGFAYNPEPVMNELTALQNVMDQYKKVLETGTVDPDEKLLEFISKLKAAGIDKVIAEKQSQLDEWAANK</sequence>
<evidence type="ECO:0000313" key="5">
    <source>
        <dbReference type="Proteomes" id="UP000010795"/>
    </source>
</evidence>
<evidence type="ECO:0000256" key="2">
    <source>
        <dbReference type="SAM" id="SignalP"/>
    </source>
</evidence>
<keyword evidence="5" id="KW-1185">Reference proteome</keyword>